<comment type="caution">
    <text evidence="1">The sequence shown here is derived from an EMBL/GenBank/DDBJ whole genome shotgun (WGS) entry which is preliminary data.</text>
</comment>
<keyword evidence="2" id="KW-1185">Reference proteome</keyword>
<organism evidence="1 2">
    <name type="scientific">Lates japonicus</name>
    <name type="common">Japanese lates</name>
    <dbReference type="NCBI Taxonomy" id="270547"/>
    <lineage>
        <taxon>Eukaryota</taxon>
        <taxon>Metazoa</taxon>
        <taxon>Chordata</taxon>
        <taxon>Craniata</taxon>
        <taxon>Vertebrata</taxon>
        <taxon>Euteleostomi</taxon>
        <taxon>Actinopterygii</taxon>
        <taxon>Neopterygii</taxon>
        <taxon>Teleostei</taxon>
        <taxon>Neoteleostei</taxon>
        <taxon>Acanthomorphata</taxon>
        <taxon>Carangaria</taxon>
        <taxon>Carangaria incertae sedis</taxon>
        <taxon>Centropomidae</taxon>
        <taxon>Lates</taxon>
    </lineage>
</organism>
<dbReference type="Gene3D" id="3.50.4.10">
    <property type="entry name" value="Hepatocyte Growth Factor"/>
    <property type="match status" value="1"/>
</dbReference>
<dbReference type="AlphaFoldDB" id="A0AAD3MMV2"/>
<evidence type="ECO:0000313" key="2">
    <source>
        <dbReference type="Proteomes" id="UP001279410"/>
    </source>
</evidence>
<name>A0AAD3MMV2_LATJO</name>
<gene>
    <name evidence="1" type="ORF">AKAME5_001008900</name>
</gene>
<protein>
    <submittedName>
        <fullName evidence="1">Coagulation factor XI-like protein</fullName>
    </submittedName>
</protein>
<accession>A0AAD3MMV2</accession>
<dbReference type="EMBL" id="BRZM01000031">
    <property type="protein sequence ID" value="GLD57927.1"/>
    <property type="molecule type" value="Genomic_DNA"/>
</dbReference>
<proteinExistence type="predicted"/>
<reference evidence="1" key="1">
    <citation type="submission" date="2022-08" db="EMBL/GenBank/DDBJ databases">
        <title>Genome sequencing of akame (Lates japonicus).</title>
        <authorList>
            <person name="Hashiguchi Y."/>
            <person name="Takahashi H."/>
        </authorList>
    </citation>
    <scope>NUCLEOTIDE SEQUENCE</scope>
    <source>
        <strain evidence="1">Kochi</strain>
    </source>
</reference>
<dbReference type="Proteomes" id="UP001279410">
    <property type="component" value="Unassembled WGS sequence"/>
</dbReference>
<sequence length="95" mass="10428">MMLCNKAPASLSTRHFHCFLKSTPSGQPKVQVAKQGITSGFSLRSCHPDPKPCGLPQGLSTHGLLSEQTVTVVHSRPEENKHLKLAGQYQEYSKQ</sequence>
<evidence type="ECO:0000313" key="1">
    <source>
        <dbReference type="EMBL" id="GLD57927.1"/>
    </source>
</evidence>